<evidence type="ECO:0000313" key="11">
    <source>
        <dbReference type="Proteomes" id="UP001188597"/>
    </source>
</evidence>
<dbReference type="GO" id="GO:0009813">
    <property type="term" value="P:flavonoid biosynthetic process"/>
    <property type="evidence" value="ECO:0007669"/>
    <property type="project" value="UniProtKB-KW"/>
</dbReference>
<dbReference type="EMBL" id="JAVXUP010001634">
    <property type="protein sequence ID" value="KAK3009564.1"/>
    <property type="molecule type" value="Genomic_DNA"/>
</dbReference>
<dbReference type="InterPro" id="IPR044861">
    <property type="entry name" value="IPNS-like_FE2OG_OXY"/>
</dbReference>
<protein>
    <recommendedName>
        <fullName evidence="9">Fe2OG dioxygenase domain-containing protein</fullName>
    </recommendedName>
</protein>
<comment type="caution">
    <text evidence="10">The sequence shown here is derived from an EMBL/GenBank/DDBJ whole genome shotgun (WGS) entry which is preliminary data.</text>
</comment>
<evidence type="ECO:0000256" key="6">
    <source>
        <dbReference type="ARBA" id="ARBA00023002"/>
    </source>
</evidence>
<dbReference type="Pfam" id="PF14226">
    <property type="entry name" value="DIOX_N"/>
    <property type="match status" value="1"/>
</dbReference>
<dbReference type="InterPro" id="IPR050295">
    <property type="entry name" value="Plant_2OG-oxidoreductases"/>
</dbReference>
<dbReference type="InterPro" id="IPR005123">
    <property type="entry name" value="Oxoglu/Fe-dep_dioxygenase_dom"/>
</dbReference>
<dbReference type="GO" id="GO:0051213">
    <property type="term" value="F:dioxygenase activity"/>
    <property type="evidence" value="ECO:0007669"/>
    <property type="project" value="UniProtKB-KW"/>
</dbReference>
<feature type="domain" description="Fe2OG dioxygenase" evidence="9">
    <location>
        <begin position="49"/>
        <end position="148"/>
    </location>
</feature>
<evidence type="ECO:0000313" key="10">
    <source>
        <dbReference type="EMBL" id="KAK3009564.1"/>
    </source>
</evidence>
<keyword evidence="6" id="KW-0560">Oxidoreductase</keyword>
<evidence type="ECO:0000256" key="5">
    <source>
        <dbReference type="ARBA" id="ARBA00022964"/>
    </source>
</evidence>
<evidence type="ECO:0000256" key="7">
    <source>
        <dbReference type="ARBA" id="ARBA00023004"/>
    </source>
</evidence>
<dbReference type="Gene3D" id="2.60.120.330">
    <property type="entry name" value="B-lactam Antibiotic, Isopenicillin N Synthase, Chain"/>
    <property type="match status" value="2"/>
</dbReference>
<sequence length="528" mass="59431">MLKMTENREVTEEYNVKLLKVTDKLLQLISKGLGLVGKVLRSRLGGEEIEMEMKINLYPPCPQPELALGVEPHTDMSALTILVPNDVPGLQVWKDGNWVAVNYLRNALFVHVGDQIEVLSNGKYKSVLHRSLVNKESTQMSWAVFCAPPHEAIIGPLPQLADDGNPAKYSTKTFAEFRHRKFNGIPHLHNLHTVVTPMEVERVQALAHGNLHELPEKFIRPAHERPENTRAIEGVTVPLVSLSLPHDDLVDEVSKACSEWGFFLVTDHGISSALIRRLQEAGKEFFDLPQGEKERFANDPSTGKFEGYGTKMTKNAEAKVEWIDYFFHVISPVSKVNYEIWPKHPPSYREVTEEYNVELLKVTDKLLQLISEGLGLEGKVVRSCLGGEEIEMEMKINMYPPCPQPELALGVEPHTDMSALTILVPNDVPGLQVWKDGNWVAVNYLPNALFVHVGDQIEVLSNGKYKSVLHRSLVNKESTRMSWAVFCAPPHEAIIGPLPQLVEDKNPAKYSTKTFAEFRHRKFNGIPQ</sequence>
<keyword evidence="4" id="KW-0847">Vitamin C</keyword>
<dbReference type="GO" id="GO:0046872">
    <property type="term" value="F:metal ion binding"/>
    <property type="evidence" value="ECO:0007669"/>
    <property type="project" value="UniProtKB-KW"/>
</dbReference>
<accession>A0AA88VLE9</accession>
<keyword evidence="3" id="KW-0479">Metal-binding</keyword>
<evidence type="ECO:0000259" key="9">
    <source>
        <dbReference type="PROSITE" id="PS51471"/>
    </source>
</evidence>
<comment type="similarity">
    <text evidence="2">Belongs to the iron/ascorbate-dependent oxidoreductase family.</text>
</comment>
<dbReference type="GO" id="GO:0016705">
    <property type="term" value="F:oxidoreductase activity, acting on paired donors, with incorporation or reduction of molecular oxygen"/>
    <property type="evidence" value="ECO:0007669"/>
    <property type="project" value="UniProtKB-ARBA"/>
</dbReference>
<dbReference type="GO" id="GO:0046148">
    <property type="term" value="P:pigment biosynthetic process"/>
    <property type="evidence" value="ECO:0007669"/>
    <property type="project" value="UniProtKB-ARBA"/>
</dbReference>
<dbReference type="SUPFAM" id="SSF51197">
    <property type="entry name" value="Clavaminate synthase-like"/>
    <property type="match status" value="2"/>
</dbReference>
<dbReference type="InterPro" id="IPR026992">
    <property type="entry name" value="DIOX_N"/>
</dbReference>
<evidence type="ECO:0000256" key="1">
    <source>
        <dbReference type="ARBA" id="ARBA00001961"/>
    </source>
</evidence>
<keyword evidence="11" id="KW-1185">Reference proteome</keyword>
<name>A0AA88VLE9_9ASTE</name>
<dbReference type="Pfam" id="PF03171">
    <property type="entry name" value="2OG-FeII_Oxy"/>
    <property type="match status" value="2"/>
</dbReference>
<evidence type="ECO:0000256" key="2">
    <source>
        <dbReference type="ARBA" id="ARBA00008056"/>
    </source>
</evidence>
<evidence type="ECO:0000256" key="8">
    <source>
        <dbReference type="ARBA" id="ARBA00023241"/>
    </source>
</evidence>
<dbReference type="InterPro" id="IPR027443">
    <property type="entry name" value="IPNS-like_sf"/>
</dbReference>
<dbReference type="PANTHER" id="PTHR47991">
    <property type="entry name" value="OXOGLUTARATE/IRON-DEPENDENT DIOXYGENASE"/>
    <property type="match status" value="1"/>
</dbReference>
<dbReference type="PROSITE" id="PS51471">
    <property type="entry name" value="FE2OG_OXY"/>
    <property type="match status" value="2"/>
</dbReference>
<evidence type="ECO:0000256" key="3">
    <source>
        <dbReference type="ARBA" id="ARBA00022723"/>
    </source>
</evidence>
<comment type="cofactor">
    <cofactor evidence="1">
        <name>L-ascorbate</name>
        <dbReference type="ChEBI" id="CHEBI:38290"/>
    </cofactor>
</comment>
<keyword evidence="8" id="KW-0284">Flavonoid biosynthesis</keyword>
<evidence type="ECO:0000256" key="4">
    <source>
        <dbReference type="ARBA" id="ARBA00022896"/>
    </source>
</evidence>
<reference evidence="10" key="1">
    <citation type="submission" date="2022-12" db="EMBL/GenBank/DDBJ databases">
        <title>Draft genome assemblies for two species of Escallonia (Escalloniales).</title>
        <authorList>
            <person name="Chanderbali A."/>
            <person name="Dervinis C."/>
            <person name="Anghel I."/>
            <person name="Soltis D."/>
            <person name="Soltis P."/>
            <person name="Zapata F."/>
        </authorList>
    </citation>
    <scope>NUCLEOTIDE SEQUENCE</scope>
    <source>
        <strain evidence="10">UCBG64.0493</strain>
        <tissue evidence="10">Leaf</tissue>
    </source>
</reference>
<proteinExistence type="inferred from homology"/>
<dbReference type="AlphaFoldDB" id="A0AA88VLE9"/>
<dbReference type="Proteomes" id="UP001188597">
    <property type="component" value="Unassembled WGS sequence"/>
</dbReference>
<dbReference type="FunFam" id="2.60.120.330:FF:000009">
    <property type="entry name" value="Flavonol synthase"/>
    <property type="match status" value="1"/>
</dbReference>
<gene>
    <name evidence="10" type="ORF">RJ639_013541</name>
</gene>
<feature type="domain" description="Fe2OG dioxygenase" evidence="9">
    <location>
        <begin position="390"/>
        <end position="489"/>
    </location>
</feature>
<dbReference type="GO" id="GO:0031418">
    <property type="term" value="F:L-ascorbic acid binding"/>
    <property type="evidence" value="ECO:0007669"/>
    <property type="project" value="UniProtKB-KW"/>
</dbReference>
<organism evidence="10 11">
    <name type="scientific">Escallonia herrerae</name>
    <dbReference type="NCBI Taxonomy" id="1293975"/>
    <lineage>
        <taxon>Eukaryota</taxon>
        <taxon>Viridiplantae</taxon>
        <taxon>Streptophyta</taxon>
        <taxon>Embryophyta</taxon>
        <taxon>Tracheophyta</taxon>
        <taxon>Spermatophyta</taxon>
        <taxon>Magnoliopsida</taxon>
        <taxon>eudicotyledons</taxon>
        <taxon>Gunneridae</taxon>
        <taxon>Pentapetalae</taxon>
        <taxon>asterids</taxon>
        <taxon>campanulids</taxon>
        <taxon>Escalloniales</taxon>
        <taxon>Escalloniaceae</taxon>
        <taxon>Escallonia</taxon>
    </lineage>
</organism>
<keyword evidence="5" id="KW-0223">Dioxygenase</keyword>
<keyword evidence="7" id="KW-0408">Iron</keyword>